<dbReference type="AlphaFoldDB" id="A0A022QS84"/>
<keyword evidence="5" id="KW-0346">Stress response</keyword>
<evidence type="ECO:0000256" key="8">
    <source>
        <dbReference type="ARBA" id="ARBA00023163"/>
    </source>
</evidence>
<proteinExistence type="inferred from homology"/>
<dbReference type="GO" id="GO:0003700">
    <property type="term" value="F:DNA-binding transcription factor activity"/>
    <property type="evidence" value="ECO:0000318"/>
    <property type="project" value="GO_Central"/>
</dbReference>
<evidence type="ECO:0000256" key="13">
    <source>
        <dbReference type="SAM" id="MobiDB-lite"/>
    </source>
</evidence>
<feature type="compositionally biased region" description="Polar residues" evidence="13">
    <location>
        <begin position="110"/>
        <end position="127"/>
    </location>
</feature>
<keyword evidence="7" id="KW-0010">Activator</keyword>
<keyword evidence="8" id="KW-0804">Transcription</keyword>
<protein>
    <recommendedName>
        <fullName evidence="11">Heat stress transcription factor</fullName>
    </recommendedName>
</protein>
<evidence type="ECO:0000256" key="6">
    <source>
        <dbReference type="ARBA" id="ARBA00023125"/>
    </source>
</evidence>
<comment type="function">
    <text evidence="10">DNA-binding protein that specifically binds heat shock promoter elements (HSE) and activates transcription.</text>
</comment>
<dbReference type="OrthoDB" id="60033at2759"/>
<gene>
    <name evidence="15" type="ORF">MIMGU_mgv1a023334mg</name>
</gene>
<evidence type="ECO:0000256" key="3">
    <source>
        <dbReference type="ARBA" id="ARBA00022553"/>
    </source>
</evidence>
<dbReference type="EMBL" id="KI631110">
    <property type="protein sequence ID" value="EYU30148.1"/>
    <property type="molecule type" value="Genomic_DNA"/>
</dbReference>
<evidence type="ECO:0000256" key="5">
    <source>
        <dbReference type="ARBA" id="ARBA00023016"/>
    </source>
</evidence>
<comment type="subcellular location">
    <subcellularLocation>
        <location evidence="1">Nucleus</location>
    </subcellularLocation>
</comment>
<dbReference type="PROSITE" id="PS00434">
    <property type="entry name" value="HSF_DOMAIN"/>
    <property type="match status" value="1"/>
</dbReference>
<name>A0A022QS84_ERYGU</name>
<dbReference type="GO" id="GO:0043565">
    <property type="term" value="F:sequence-specific DNA binding"/>
    <property type="evidence" value="ECO:0007669"/>
    <property type="project" value="InterPro"/>
</dbReference>
<feature type="region of interest" description="Disordered" evidence="13">
    <location>
        <begin position="104"/>
        <end position="129"/>
    </location>
</feature>
<dbReference type="Proteomes" id="UP000030748">
    <property type="component" value="Unassembled WGS sequence"/>
</dbReference>
<dbReference type="PANTHER" id="PTHR10015:SF325">
    <property type="entry name" value="HEAT STRESS TRANSCRIPTION FACTOR A-8"/>
    <property type="match status" value="1"/>
</dbReference>
<evidence type="ECO:0000256" key="4">
    <source>
        <dbReference type="ARBA" id="ARBA00023015"/>
    </source>
</evidence>
<feature type="domain" description="HSF-type DNA-binding" evidence="14">
    <location>
        <begin position="53"/>
        <end position="77"/>
    </location>
</feature>
<keyword evidence="4" id="KW-0805">Transcription regulation</keyword>
<keyword evidence="16" id="KW-1185">Reference proteome</keyword>
<dbReference type="FunFam" id="1.10.10.10:FF:000057">
    <property type="entry name" value="Heat shock transcription factor 1"/>
    <property type="match status" value="1"/>
</dbReference>
<dbReference type="SMART" id="SM00415">
    <property type="entry name" value="HSF"/>
    <property type="match status" value="1"/>
</dbReference>
<reference evidence="15 16" key="1">
    <citation type="journal article" date="2013" name="Proc. Natl. Acad. Sci. U.S.A.">
        <title>Fine-scale variation in meiotic recombination in Mimulus inferred from population shotgun sequencing.</title>
        <authorList>
            <person name="Hellsten U."/>
            <person name="Wright K.M."/>
            <person name="Jenkins J."/>
            <person name="Shu S."/>
            <person name="Yuan Y."/>
            <person name="Wessler S.R."/>
            <person name="Schmutz J."/>
            <person name="Willis J.H."/>
            <person name="Rokhsar D.S."/>
        </authorList>
    </citation>
    <scope>NUCLEOTIDE SEQUENCE [LARGE SCALE GENOMIC DNA]</scope>
    <source>
        <strain evidence="16">cv. DUN x IM62</strain>
    </source>
</reference>
<keyword evidence="3" id="KW-0597">Phosphoprotein</keyword>
<dbReference type="STRING" id="4155.A0A022QS84"/>
<dbReference type="Gene3D" id="1.10.10.10">
    <property type="entry name" value="Winged helix-like DNA-binding domain superfamily/Winged helix DNA-binding domain"/>
    <property type="match status" value="1"/>
</dbReference>
<evidence type="ECO:0000256" key="9">
    <source>
        <dbReference type="ARBA" id="ARBA00023242"/>
    </source>
</evidence>
<evidence type="ECO:0000259" key="14">
    <source>
        <dbReference type="PROSITE" id="PS00434"/>
    </source>
</evidence>
<evidence type="ECO:0000256" key="10">
    <source>
        <dbReference type="ARBA" id="ARBA00055747"/>
    </source>
</evidence>
<sequence length="342" mass="39542">MVKSVENGTSLPPFLVKCYEMVNDESTNELISWTESNDSFVIWDESKFASQLLPKYFKHSNFSSFVRQLNIYGFKKIDTDQWQFANESFVKGQKHLLKNITRRKQPQIPVHQNNPPQQKDTIAPQQSKQEEERRLALWKEVENLKTDKNALTQQLMKLSQHQQNSQSKMLLVRKQLQGMEKNQQQMLSFIVMAMQSPEFMVQFFQPKENNNNSNRKLSEVTDDCEPSDKMIVPYQPLKDDAPEASNLEDFMELDFSLDEMSDFFKDIDFPNDGSVGPSGNDEGRLVLPDISENDVMLEELLSSNPSTEIEEFAELDDDEIDNAFDKVEVITKKMGSLASEIR</sequence>
<organism evidence="15 16">
    <name type="scientific">Erythranthe guttata</name>
    <name type="common">Yellow monkey flower</name>
    <name type="synonym">Mimulus guttatus</name>
    <dbReference type="NCBI Taxonomy" id="4155"/>
    <lineage>
        <taxon>Eukaryota</taxon>
        <taxon>Viridiplantae</taxon>
        <taxon>Streptophyta</taxon>
        <taxon>Embryophyta</taxon>
        <taxon>Tracheophyta</taxon>
        <taxon>Spermatophyta</taxon>
        <taxon>Magnoliopsida</taxon>
        <taxon>eudicotyledons</taxon>
        <taxon>Gunneridae</taxon>
        <taxon>Pentapetalae</taxon>
        <taxon>asterids</taxon>
        <taxon>lamiids</taxon>
        <taxon>Lamiales</taxon>
        <taxon>Phrymaceae</taxon>
        <taxon>Erythranthe</taxon>
    </lineage>
</organism>
<dbReference type="PRINTS" id="PR00056">
    <property type="entry name" value="HSFDOMAIN"/>
</dbReference>
<evidence type="ECO:0000256" key="11">
    <source>
        <dbReference type="ARBA" id="ARBA00081483"/>
    </source>
</evidence>
<keyword evidence="6" id="KW-0238">DNA-binding</keyword>
<evidence type="ECO:0000256" key="7">
    <source>
        <dbReference type="ARBA" id="ARBA00023159"/>
    </source>
</evidence>
<dbReference type="GO" id="GO:0005634">
    <property type="term" value="C:nucleus"/>
    <property type="evidence" value="ECO:0000318"/>
    <property type="project" value="GO_Central"/>
</dbReference>
<dbReference type="KEGG" id="egt:105966213"/>
<dbReference type="InterPro" id="IPR000232">
    <property type="entry name" value="HSF_DNA-bd"/>
</dbReference>
<dbReference type="PhylomeDB" id="A0A022QS84"/>
<dbReference type="SUPFAM" id="SSF46785">
    <property type="entry name" value="Winged helix' DNA-binding domain"/>
    <property type="match status" value="1"/>
</dbReference>
<dbReference type="InterPro" id="IPR036390">
    <property type="entry name" value="WH_DNA-bd_sf"/>
</dbReference>
<evidence type="ECO:0000313" key="16">
    <source>
        <dbReference type="Proteomes" id="UP000030748"/>
    </source>
</evidence>
<keyword evidence="9" id="KW-0539">Nucleus</keyword>
<dbReference type="Pfam" id="PF00447">
    <property type="entry name" value="HSF_DNA-bind"/>
    <property type="match status" value="1"/>
</dbReference>
<dbReference type="OMA" id="TDCWEFA"/>
<dbReference type="PANTHER" id="PTHR10015">
    <property type="entry name" value="HEAT SHOCK TRANSCRIPTION FACTOR"/>
    <property type="match status" value="1"/>
</dbReference>
<accession>A0A022QS84</accession>
<comment type="similarity">
    <text evidence="2 12">Belongs to the HSF family.</text>
</comment>
<evidence type="ECO:0000256" key="1">
    <source>
        <dbReference type="ARBA" id="ARBA00004123"/>
    </source>
</evidence>
<evidence type="ECO:0000256" key="12">
    <source>
        <dbReference type="RuleBase" id="RU004020"/>
    </source>
</evidence>
<evidence type="ECO:0000313" key="15">
    <source>
        <dbReference type="EMBL" id="EYU30148.1"/>
    </source>
</evidence>
<dbReference type="GO" id="GO:0034605">
    <property type="term" value="P:cellular response to heat"/>
    <property type="evidence" value="ECO:0000318"/>
    <property type="project" value="GO_Central"/>
</dbReference>
<evidence type="ECO:0000256" key="2">
    <source>
        <dbReference type="ARBA" id="ARBA00006403"/>
    </source>
</evidence>
<dbReference type="eggNOG" id="KOG0627">
    <property type="taxonomic scope" value="Eukaryota"/>
</dbReference>
<dbReference type="InterPro" id="IPR036388">
    <property type="entry name" value="WH-like_DNA-bd_sf"/>
</dbReference>